<dbReference type="Proteomes" id="UP000324996">
    <property type="component" value="Unassembled WGS sequence"/>
</dbReference>
<evidence type="ECO:0000313" key="10">
    <source>
        <dbReference type="Proteomes" id="UP000324996"/>
    </source>
</evidence>
<dbReference type="InterPro" id="IPR003369">
    <property type="entry name" value="TatA/B/E"/>
</dbReference>
<evidence type="ECO:0000256" key="8">
    <source>
        <dbReference type="SAM" id="MobiDB-lite"/>
    </source>
</evidence>
<comment type="caution">
    <text evidence="9">The sequence shown here is derived from an EMBL/GenBank/DDBJ whole genome shotgun (WGS) entry which is preliminary data.</text>
</comment>
<keyword evidence="10" id="KW-1185">Reference proteome</keyword>
<keyword evidence="2" id="KW-0813">Transport</keyword>
<organism evidence="9 10">
    <name type="scientific">Iodidimonas nitroreducens</name>
    <dbReference type="NCBI Taxonomy" id="1236968"/>
    <lineage>
        <taxon>Bacteria</taxon>
        <taxon>Pseudomonadati</taxon>
        <taxon>Pseudomonadota</taxon>
        <taxon>Alphaproteobacteria</taxon>
        <taxon>Iodidimonadales</taxon>
        <taxon>Iodidimonadaceae</taxon>
        <taxon>Iodidimonas</taxon>
    </lineage>
</organism>
<dbReference type="Pfam" id="PF02416">
    <property type="entry name" value="TatA_B_E"/>
    <property type="match status" value="1"/>
</dbReference>
<feature type="compositionally biased region" description="Polar residues" evidence="8">
    <location>
        <begin position="104"/>
        <end position="117"/>
    </location>
</feature>
<dbReference type="GO" id="GO:0016020">
    <property type="term" value="C:membrane"/>
    <property type="evidence" value="ECO:0007669"/>
    <property type="project" value="UniProtKB-ARBA"/>
</dbReference>
<evidence type="ECO:0000256" key="6">
    <source>
        <dbReference type="ARBA" id="ARBA00023010"/>
    </source>
</evidence>
<dbReference type="EMBL" id="BKCN01000003">
    <property type="protein sequence ID" value="GER03221.1"/>
    <property type="molecule type" value="Genomic_DNA"/>
</dbReference>
<dbReference type="GO" id="GO:0015031">
    <property type="term" value="P:protein transport"/>
    <property type="evidence" value="ECO:0007669"/>
    <property type="project" value="UniProtKB-KW"/>
</dbReference>
<feature type="compositionally biased region" description="Basic and acidic residues" evidence="8">
    <location>
        <begin position="74"/>
        <end position="99"/>
    </location>
</feature>
<comment type="subcellular location">
    <subcellularLocation>
        <location evidence="1">Membrane</location>
        <topology evidence="1">Single-pass membrane protein</topology>
    </subcellularLocation>
</comment>
<protein>
    <recommendedName>
        <fullName evidence="11">Sec-independent protein translocase protein TatA</fullName>
    </recommendedName>
</protein>
<accession>A0A5A7N4P4</accession>
<evidence type="ECO:0000256" key="4">
    <source>
        <dbReference type="ARBA" id="ARBA00022927"/>
    </source>
</evidence>
<dbReference type="PANTHER" id="PTHR42982:SF1">
    <property type="entry name" value="SEC-INDEPENDENT PROTEIN TRANSLOCASE PROTEIN TATA"/>
    <property type="match status" value="1"/>
</dbReference>
<evidence type="ECO:0000256" key="2">
    <source>
        <dbReference type="ARBA" id="ARBA00022448"/>
    </source>
</evidence>
<proteinExistence type="predicted"/>
<keyword evidence="6" id="KW-0811">Translocation</keyword>
<feature type="region of interest" description="Disordered" evidence="8">
    <location>
        <begin position="74"/>
        <end position="127"/>
    </location>
</feature>
<evidence type="ECO:0000256" key="5">
    <source>
        <dbReference type="ARBA" id="ARBA00022989"/>
    </source>
</evidence>
<sequence>MMRSLRLVLRNEMKITPILSDGGQQESENEYRFLANRLIAVVVILLFGRGKISDLMGDVAKGITSFKKGLREDEAAVEKSTADDSDQAKERKAIADKRAVKSQAGVNNADAASQNVGETADGASKSA</sequence>
<dbReference type="AlphaFoldDB" id="A0A5A7N4P4"/>
<gene>
    <name evidence="9" type="ORF">JCM17846_09030</name>
</gene>
<dbReference type="Gene3D" id="1.20.5.3310">
    <property type="match status" value="1"/>
</dbReference>
<name>A0A5A7N4P4_9PROT</name>
<evidence type="ECO:0000313" key="9">
    <source>
        <dbReference type="EMBL" id="GER03221.1"/>
    </source>
</evidence>
<dbReference type="PANTHER" id="PTHR42982">
    <property type="entry name" value="SEC-INDEPENDENT PROTEIN TRANSLOCASE PROTEIN TATA"/>
    <property type="match status" value="1"/>
</dbReference>
<keyword evidence="3" id="KW-0812">Transmembrane</keyword>
<keyword evidence="4" id="KW-0653">Protein transport</keyword>
<evidence type="ECO:0000256" key="1">
    <source>
        <dbReference type="ARBA" id="ARBA00004167"/>
    </source>
</evidence>
<evidence type="ECO:0000256" key="3">
    <source>
        <dbReference type="ARBA" id="ARBA00022692"/>
    </source>
</evidence>
<reference evidence="9 10" key="1">
    <citation type="submission" date="2019-09" db="EMBL/GenBank/DDBJ databases">
        <title>NBRP : Genome information of microbial organism related human and environment.</title>
        <authorList>
            <person name="Hattori M."/>
            <person name="Oshima K."/>
            <person name="Inaba H."/>
            <person name="Suda W."/>
            <person name="Sakamoto M."/>
            <person name="Iino T."/>
            <person name="Kitahara M."/>
            <person name="Oshida Y."/>
            <person name="Iida T."/>
            <person name="Kudo T."/>
            <person name="Itoh T."/>
            <person name="Ohkuma M."/>
        </authorList>
    </citation>
    <scope>NUCLEOTIDE SEQUENCE [LARGE SCALE GENOMIC DNA]</scope>
    <source>
        <strain evidence="9 10">Q-1</strain>
    </source>
</reference>
<keyword evidence="7" id="KW-0472">Membrane</keyword>
<evidence type="ECO:0008006" key="11">
    <source>
        <dbReference type="Google" id="ProtNLM"/>
    </source>
</evidence>
<evidence type="ECO:0000256" key="7">
    <source>
        <dbReference type="ARBA" id="ARBA00023136"/>
    </source>
</evidence>
<keyword evidence="5" id="KW-1133">Transmembrane helix</keyword>